<dbReference type="Pfam" id="PF00643">
    <property type="entry name" value="zf-B_box"/>
    <property type="match status" value="1"/>
</dbReference>
<dbReference type="GO" id="GO:0008270">
    <property type="term" value="F:zinc ion binding"/>
    <property type="evidence" value="ECO:0007669"/>
    <property type="project" value="UniProtKB-KW"/>
</dbReference>
<dbReference type="Gene3D" id="3.30.40.10">
    <property type="entry name" value="Zinc/RING finger domain, C3HC4 (zinc finger)"/>
    <property type="match status" value="1"/>
</dbReference>
<feature type="domain" description="RING-type" evidence="5">
    <location>
        <begin position="13"/>
        <end position="63"/>
    </location>
</feature>
<dbReference type="InterPro" id="IPR017907">
    <property type="entry name" value="Znf_RING_CS"/>
</dbReference>
<dbReference type="AlphaFoldDB" id="A0A7R9DDP6"/>
<keyword evidence="3" id="KW-0862">Zinc</keyword>
<dbReference type="Gene3D" id="4.10.830.40">
    <property type="match status" value="1"/>
</dbReference>
<dbReference type="PANTHER" id="PTHR25462">
    <property type="entry name" value="BONUS, ISOFORM C-RELATED"/>
    <property type="match status" value="1"/>
</dbReference>
<dbReference type="SUPFAM" id="SSF57850">
    <property type="entry name" value="RING/U-box"/>
    <property type="match status" value="1"/>
</dbReference>
<dbReference type="PANTHER" id="PTHR25462:SF296">
    <property type="entry name" value="MEIOTIC P26, ISOFORM F"/>
    <property type="match status" value="1"/>
</dbReference>
<dbReference type="PROSITE" id="PS00518">
    <property type="entry name" value="ZF_RING_1"/>
    <property type="match status" value="1"/>
</dbReference>
<accession>A0A7R9DDP6</accession>
<dbReference type="PROSITE" id="PS50089">
    <property type="entry name" value="ZF_RING_2"/>
    <property type="match status" value="1"/>
</dbReference>
<keyword evidence="1" id="KW-0479">Metal-binding</keyword>
<organism evidence="7">
    <name type="scientific">Timema poppense</name>
    <name type="common">Walking stick</name>
    <dbReference type="NCBI Taxonomy" id="170557"/>
    <lineage>
        <taxon>Eukaryota</taxon>
        <taxon>Metazoa</taxon>
        <taxon>Ecdysozoa</taxon>
        <taxon>Arthropoda</taxon>
        <taxon>Hexapoda</taxon>
        <taxon>Insecta</taxon>
        <taxon>Pterygota</taxon>
        <taxon>Neoptera</taxon>
        <taxon>Polyneoptera</taxon>
        <taxon>Phasmatodea</taxon>
        <taxon>Timematodea</taxon>
        <taxon>Timematoidea</taxon>
        <taxon>Timematidae</taxon>
        <taxon>Timema</taxon>
    </lineage>
</organism>
<dbReference type="SUPFAM" id="SSF57845">
    <property type="entry name" value="B-box zinc-binding domain"/>
    <property type="match status" value="1"/>
</dbReference>
<proteinExistence type="predicted"/>
<reference evidence="7" key="1">
    <citation type="submission" date="2020-11" db="EMBL/GenBank/DDBJ databases">
        <authorList>
            <person name="Tran Van P."/>
        </authorList>
    </citation>
    <scope>NUCLEOTIDE SEQUENCE</scope>
</reference>
<evidence type="ECO:0000259" key="5">
    <source>
        <dbReference type="PROSITE" id="PS50089"/>
    </source>
</evidence>
<evidence type="ECO:0000256" key="4">
    <source>
        <dbReference type="PROSITE-ProRule" id="PRU00024"/>
    </source>
</evidence>
<dbReference type="Gene3D" id="3.30.160.60">
    <property type="entry name" value="Classic Zinc Finger"/>
    <property type="match status" value="1"/>
</dbReference>
<feature type="domain" description="B box-type" evidence="6">
    <location>
        <begin position="129"/>
        <end position="176"/>
    </location>
</feature>
<dbReference type="CDD" id="cd19757">
    <property type="entry name" value="Bbox1"/>
    <property type="match status" value="1"/>
</dbReference>
<name>A0A7R9DDP6_TIMPO</name>
<gene>
    <name evidence="7" type="ORF">TPSB3V08_LOCUS8139</name>
</gene>
<evidence type="ECO:0000256" key="2">
    <source>
        <dbReference type="ARBA" id="ARBA00022771"/>
    </source>
</evidence>
<dbReference type="InterPro" id="IPR013083">
    <property type="entry name" value="Znf_RING/FYVE/PHD"/>
</dbReference>
<keyword evidence="2 4" id="KW-0863">Zinc-finger</keyword>
<dbReference type="InterPro" id="IPR047153">
    <property type="entry name" value="TRIM45/56/19-like"/>
</dbReference>
<dbReference type="InterPro" id="IPR000315">
    <property type="entry name" value="Znf_B-box"/>
</dbReference>
<dbReference type="PROSITE" id="PS50119">
    <property type="entry name" value="ZF_BBOX"/>
    <property type="match status" value="2"/>
</dbReference>
<protein>
    <submittedName>
        <fullName evidence="7">Uncharacterized protein</fullName>
    </submittedName>
</protein>
<evidence type="ECO:0000259" key="6">
    <source>
        <dbReference type="PROSITE" id="PS50119"/>
    </source>
</evidence>
<dbReference type="Pfam" id="PF22586">
    <property type="entry name" value="ANCHR-like_BBOX"/>
    <property type="match status" value="1"/>
</dbReference>
<dbReference type="InterPro" id="IPR001841">
    <property type="entry name" value="Znf_RING"/>
</dbReference>
<evidence type="ECO:0000256" key="3">
    <source>
        <dbReference type="ARBA" id="ARBA00022833"/>
    </source>
</evidence>
<evidence type="ECO:0000313" key="7">
    <source>
        <dbReference type="EMBL" id="CAD7411908.1"/>
    </source>
</evidence>
<dbReference type="SMART" id="SM00336">
    <property type="entry name" value="BBOX"/>
    <property type="match status" value="2"/>
</dbReference>
<dbReference type="EMBL" id="OD005663">
    <property type="protein sequence ID" value="CAD7411908.1"/>
    <property type="molecule type" value="Genomic_DNA"/>
</dbReference>
<sequence length="290" mass="32584">MMDISKACFKSACTNCTQVFIVKDPSYPKGLRSPLLLKCGHSICEGCIRAFIQNGDSILCSACGKTSTCERNTSDIYGEFPFHLYLLGSLAARKWNQNFGEAKISFLPAGSNLNQRRFKGGRPGEQIRQKAELCEECVKLPAEWSCPSCEVLYCNTCFVQVHKSAKILMKHTKVPAPQGKALAKARRVSQCKKHPLDKLEFYCKPCDEVICAHCMVNPHQGHEIITLEDKNKDGLAELEEAYEKATGIMKRLLYTQKTVFVLPVLRMVMSVYDRDDTRPRFGIASLDQTK</sequence>
<feature type="domain" description="B box-type" evidence="6">
    <location>
        <begin position="186"/>
        <end position="227"/>
    </location>
</feature>
<evidence type="ECO:0000256" key="1">
    <source>
        <dbReference type="ARBA" id="ARBA00022723"/>
    </source>
</evidence>